<dbReference type="Proteomes" id="UP000035762">
    <property type="component" value="Unassembled WGS sequence"/>
</dbReference>
<dbReference type="RefSeq" id="WP_048757817.1">
    <property type="nucleotide sequence ID" value="NZ_CCAZ020000002.1"/>
</dbReference>
<keyword evidence="3" id="KW-1185">Reference proteome</keyword>
<organism evidence="2 3">
    <name type="scientific">Afipia felis</name>
    <name type="common">Cat scratch disease bacillus</name>
    <dbReference type="NCBI Taxonomy" id="1035"/>
    <lineage>
        <taxon>Bacteria</taxon>
        <taxon>Pseudomonadati</taxon>
        <taxon>Pseudomonadota</taxon>
        <taxon>Alphaproteobacteria</taxon>
        <taxon>Hyphomicrobiales</taxon>
        <taxon>Nitrobacteraceae</taxon>
        <taxon>Afipia</taxon>
    </lineage>
</organism>
<dbReference type="SUPFAM" id="SSF52833">
    <property type="entry name" value="Thioredoxin-like"/>
    <property type="match status" value="1"/>
</dbReference>
<gene>
    <name evidence="2" type="ORF">BN961_03624</name>
</gene>
<name>A0A090MUW4_AFIFE</name>
<dbReference type="STRING" id="1035.BN961_03624"/>
<reference evidence="2 3" key="1">
    <citation type="journal article" date="2014" name="Genome Announc.">
        <title>Genome Sequence of Afipia felis Strain 76713, Isolated in Hospital Water Using an Amoeba Co-Culture Procedure.</title>
        <authorList>
            <person name="Benamar S."/>
            <person name="La Scola B."/>
            <person name="Croce O."/>
        </authorList>
    </citation>
    <scope>NUCLEOTIDE SEQUENCE [LARGE SCALE GENOMIC DNA]</scope>
    <source>
        <strain evidence="2 3">76713</strain>
    </source>
</reference>
<feature type="domain" description="Thioredoxin-like fold" evidence="1">
    <location>
        <begin position="1"/>
        <end position="76"/>
    </location>
</feature>
<dbReference type="Gene3D" id="3.40.30.10">
    <property type="entry name" value="Glutaredoxin"/>
    <property type="match status" value="1"/>
</dbReference>
<evidence type="ECO:0000313" key="3">
    <source>
        <dbReference type="Proteomes" id="UP000035762"/>
    </source>
</evidence>
<sequence length="86" mass="9625">MKVEMFYTPGCSECIAAHARLRTTAQEAVKNLEWRELNVLDELDYAVELGVLTLPSIAVDGKLVFTSMPTVTQLRTALIERSKGRK</sequence>
<evidence type="ECO:0000313" key="2">
    <source>
        <dbReference type="EMBL" id="CEG10187.1"/>
    </source>
</evidence>
<accession>A0A090MUW4</accession>
<comment type="caution">
    <text evidence="2">The sequence shown here is derived from an EMBL/GenBank/DDBJ whole genome shotgun (WGS) entry which is preliminary data.</text>
</comment>
<dbReference type="AlphaFoldDB" id="A0A090MUW4"/>
<dbReference type="InterPro" id="IPR012336">
    <property type="entry name" value="Thioredoxin-like_fold"/>
</dbReference>
<dbReference type="OrthoDB" id="9800630at2"/>
<dbReference type="Pfam" id="PF13192">
    <property type="entry name" value="Thioredoxin_3"/>
    <property type="match status" value="1"/>
</dbReference>
<protein>
    <submittedName>
        <fullName evidence="2">Redox-active disulfide protein 1</fullName>
    </submittedName>
</protein>
<dbReference type="InterPro" id="IPR036249">
    <property type="entry name" value="Thioredoxin-like_sf"/>
</dbReference>
<evidence type="ECO:0000259" key="1">
    <source>
        <dbReference type="Pfam" id="PF13192"/>
    </source>
</evidence>
<proteinExistence type="predicted"/>
<dbReference type="EMBL" id="CCAZ020000002">
    <property type="protein sequence ID" value="CEG10187.1"/>
    <property type="molecule type" value="Genomic_DNA"/>
</dbReference>